<evidence type="ECO:0000313" key="1">
    <source>
        <dbReference type="EMBL" id="JAE33560.1"/>
    </source>
</evidence>
<dbReference type="AlphaFoldDB" id="A0A0A9H8N6"/>
<sequence>MRIFNLVLLALIQIKA</sequence>
<reference evidence="1" key="1">
    <citation type="submission" date="2014-09" db="EMBL/GenBank/DDBJ databases">
        <authorList>
            <person name="Magalhaes I.L.F."/>
            <person name="Oliveira U."/>
            <person name="Santos F.R."/>
            <person name="Vidigal T.H.D.A."/>
            <person name="Brescovit A.D."/>
            <person name="Santos A.J."/>
        </authorList>
    </citation>
    <scope>NUCLEOTIDE SEQUENCE</scope>
    <source>
        <tissue evidence="1">Shoot tissue taken approximately 20 cm above the soil surface</tissue>
    </source>
</reference>
<dbReference type="EMBL" id="GBRH01164336">
    <property type="protein sequence ID" value="JAE33560.1"/>
    <property type="molecule type" value="Transcribed_RNA"/>
</dbReference>
<reference evidence="1" key="2">
    <citation type="journal article" date="2015" name="Data Brief">
        <title>Shoot transcriptome of the giant reed, Arundo donax.</title>
        <authorList>
            <person name="Barrero R.A."/>
            <person name="Guerrero F.D."/>
            <person name="Moolhuijzen P."/>
            <person name="Goolsby J.A."/>
            <person name="Tidwell J."/>
            <person name="Bellgard S.E."/>
            <person name="Bellgard M.I."/>
        </authorList>
    </citation>
    <scope>NUCLEOTIDE SEQUENCE</scope>
    <source>
        <tissue evidence="1">Shoot tissue taken approximately 20 cm above the soil surface</tissue>
    </source>
</reference>
<organism evidence="1">
    <name type="scientific">Arundo donax</name>
    <name type="common">Giant reed</name>
    <name type="synonym">Donax arundinaceus</name>
    <dbReference type="NCBI Taxonomy" id="35708"/>
    <lineage>
        <taxon>Eukaryota</taxon>
        <taxon>Viridiplantae</taxon>
        <taxon>Streptophyta</taxon>
        <taxon>Embryophyta</taxon>
        <taxon>Tracheophyta</taxon>
        <taxon>Spermatophyta</taxon>
        <taxon>Magnoliopsida</taxon>
        <taxon>Liliopsida</taxon>
        <taxon>Poales</taxon>
        <taxon>Poaceae</taxon>
        <taxon>PACMAD clade</taxon>
        <taxon>Arundinoideae</taxon>
        <taxon>Arundineae</taxon>
        <taxon>Arundo</taxon>
    </lineage>
</organism>
<protein>
    <submittedName>
        <fullName evidence="1">Uncharacterized protein</fullName>
    </submittedName>
</protein>
<name>A0A0A9H8N6_ARUDO</name>
<proteinExistence type="predicted"/>
<accession>A0A0A9H8N6</accession>